<sequence>MPPFLRPVARCECYGPLHHFPAGSYSQKSLASVQDGRVCLHDMASAGTSLHGQFKLSGHLGAGSSDDPTLSSLCFSPVQPKLLFCSQAKTIYCKDLRQAPNTSAQVFTVSRDDINQGSCTDADGTESATLPWLARHRPRLHTEDQAADITNPSTLPTLWEALWAIGHYELTQLHHLTQRGIL</sequence>
<dbReference type="EMBL" id="BLLF01000957">
    <property type="protein sequence ID" value="GFH16177.1"/>
    <property type="molecule type" value="Genomic_DNA"/>
</dbReference>
<proteinExistence type="predicted"/>
<keyword evidence="2" id="KW-1185">Reference proteome</keyword>
<comment type="caution">
    <text evidence="1">The sequence shown here is derived from an EMBL/GenBank/DDBJ whole genome shotgun (WGS) entry which is preliminary data.</text>
</comment>
<evidence type="ECO:0000313" key="2">
    <source>
        <dbReference type="Proteomes" id="UP000485058"/>
    </source>
</evidence>
<gene>
    <name evidence="1" type="ORF">HaLaN_12550</name>
</gene>
<dbReference type="Proteomes" id="UP000485058">
    <property type="component" value="Unassembled WGS sequence"/>
</dbReference>
<dbReference type="AlphaFoldDB" id="A0A699Z0Y7"/>
<name>A0A699Z0Y7_HAELA</name>
<evidence type="ECO:0000313" key="1">
    <source>
        <dbReference type="EMBL" id="GFH16177.1"/>
    </source>
</evidence>
<dbReference type="Gene3D" id="2.130.10.10">
    <property type="entry name" value="YVTN repeat-like/Quinoprotein amine dehydrogenase"/>
    <property type="match status" value="1"/>
</dbReference>
<dbReference type="InterPro" id="IPR015943">
    <property type="entry name" value="WD40/YVTN_repeat-like_dom_sf"/>
</dbReference>
<protein>
    <submittedName>
        <fullName evidence="1">Uncharacterized protein</fullName>
    </submittedName>
</protein>
<accession>A0A699Z0Y7</accession>
<dbReference type="SUPFAM" id="SSF50978">
    <property type="entry name" value="WD40 repeat-like"/>
    <property type="match status" value="1"/>
</dbReference>
<reference evidence="1 2" key="1">
    <citation type="submission" date="2020-02" db="EMBL/GenBank/DDBJ databases">
        <title>Draft genome sequence of Haematococcus lacustris strain NIES-144.</title>
        <authorList>
            <person name="Morimoto D."/>
            <person name="Nakagawa S."/>
            <person name="Yoshida T."/>
            <person name="Sawayama S."/>
        </authorList>
    </citation>
    <scope>NUCLEOTIDE SEQUENCE [LARGE SCALE GENOMIC DNA]</scope>
    <source>
        <strain evidence="1 2">NIES-144</strain>
    </source>
</reference>
<organism evidence="1 2">
    <name type="scientific">Haematococcus lacustris</name>
    <name type="common">Green alga</name>
    <name type="synonym">Haematococcus pluvialis</name>
    <dbReference type="NCBI Taxonomy" id="44745"/>
    <lineage>
        <taxon>Eukaryota</taxon>
        <taxon>Viridiplantae</taxon>
        <taxon>Chlorophyta</taxon>
        <taxon>core chlorophytes</taxon>
        <taxon>Chlorophyceae</taxon>
        <taxon>CS clade</taxon>
        <taxon>Chlamydomonadales</taxon>
        <taxon>Haematococcaceae</taxon>
        <taxon>Haematococcus</taxon>
    </lineage>
</organism>
<dbReference type="InterPro" id="IPR036322">
    <property type="entry name" value="WD40_repeat_dom_sf"/>
</dbReference>